<dbReference type="PANTHER" id="PTHR10587:SF78">
    <property type="entry name" value="PEPTIDOGLYCAN-N-ACETYLMURAMIC ACID DEACETYLASE PDAA"/>
    <property type="match status" value="1"/>
</dbReference>
<dbReference type="HOGENOM" id="CLU_021264_12_0_9"/>
<dbReference type="GO" id="GO:0005975">
    <property type="term" value="P:carbohydrate metabolic process"/>
    <property type="evidence" value="ECO:0007669"/>
    <property type="project" value="InterPro"/>
</dbReference>
<feature type="chain" id="PRO_5002226993" evidence="2">
    <location>
        <begin position="24"/>
        <end position="328"/>
    </location>
</feature>
<dbReference type="InterPro" id="IPR002509">
    <property type="entry name" value="NODB_dom"/>
</dbReference>
<dbReference type="RefSeq" id="WP_003483636.1">
    <property type="nucleotide sequence ID" value="NZ_JXSU01000007.1"/>
</dbReference>
<dbReference type="AlphaFoldDB" id="A0A0D1A272"/>
<proteinExistence type="predicted"/>
<protein>
    <submittedName>
        <fullName evidence="4">Polysaccharide deacetylase</fullName>
    </submittedName>
</protein>
<evidence type="ECO:0000259" key="3">
    <source>
        <dbReference type="PROSITE" id="PS51677"/>
    </source>
</evidence>
<feature type="compositionally biased region" description="Basic and acidic residues" evidence="1">
    <location>
        <begin position="32"/>
        <end position="50"/>
    </location>
</feature>
<dbReference type="NCBIfam" id="TIGR02884">
    <property type="entry name" value="spore_pdaA"/>
    <property type="match status" value="1"/>
</dbReference>
<comment type="caution">
    <text evidence="4">The sequence shown here is derived from an EMBL/GenBank/DDBJ whole genome shotgun (WGS) entry which is preliminary data.</text>
</comment>
<keyword evidence="2" id="KW-0732">Signal</keyword>
<dbReference type="SUPFAM" id="SSF88713">
    <property type="entry name" value="Glycoside hydrolase/deacetylase"/>
    <property type="match status" value="1"/>
</dbReference>
<accession>A0A0D1A272</accession>
<evidence type="ECO:0000256" key="1">
    <source>
        <dbReference type="SAM" id="MobiDB-lite"/>
    </source>
</evidence>
<organism evidence="4 5">
    <name type="scientific">Clostridium botulinum B2 450</name>
    <dbReference type="NCBI Taxonomy" id="1379739"/>
    <lineage>
        <taxon>Bacteria</taxon>
        <taxon>Bacillati</taxon>
        <taxon>Bacillota</taxon>
        <taxon>Clostridia</taxon>
        <taxon>Eubacteriales</taxon>
        <taxon>Clostridiaceae</taxon>
        <taxon>Clostridium</taxon>
    </lineage>
</organism>
<dbReference type="InterPro" id="IPR014235">
    <property type="entry name" value="Spore_PdaA"/>
</dbReference>
<dbReference type="InterPro" id="IPR011330">
    <property type="entry name" value="Glyco_hydro/deAcase_b/a-brl"/>
</dbReference>
<dbReference type="Pfam" id="PF01522">
    <property type="entry name" value="Polysacc_deac_1"/>
    <property type="match status" value="1"/>
</dbReference>
<dbReference type="InterPro" id="IPR050248">
    <property type="entry name" value="Polysacc_deacetylase_ArnD"/>
</dbReference>
<feature type="region of interest" description="Disordered" evidence="1">
    <location>
        <begin position="32"/>
        <end position="118"/>
    </location>
</feature>
<feature type="compositionally biased region" description="Polar residues" evidence="1">
    <location>
        <begin position="51"/>
        <end position="60"/>
    </location>
</feature>
<dbReference type="PANTHER" id="PTHR10587">
    <property type="entry name" value="GLYCOSYL TRANSFERASE-RELATED"/>
    <property type="match status" value="1"/>
</dbReference>
<dbReference type="EMBL" id="JXSU01000007">
    <property type="protein sequence ID" value="KIS24923.1"/>
    <property type="molecule type" value="Genomic_DNA"/>
</dbReference>
<dbReference type="PATRIC" id="fig|1379739.3.peg.3507"/>
<dbReference type="PROSITE" id="PS51677">
    <property type="entry name" value="NODB"/>
    <property type="match status" value="1"/>
</dbReference>
<gene>
    <name evidence="4" type="ORF">N495_15555</name>
</gene>
<evidence type="ECO:0000256" key="2">
    <source>
        <dbReference type="SAM" id="SignalP"/>
    </source>
</evidence>
<reference evidence="4 5" key="1">
    <citation type="submission" date="2014-06" db="EMBL/GenBank/DDBJ databases">
        <title>Genome characterization of distinct group I Clostridium botulinum lineages.</title>
        <authorList>
            <person name="Giordani F."/>
            <person name="Anselmo A."/>
            <person name="Fillo S."/>
            <person name="Palozzi A.M."/>
            <person name="Fortunato A."/>
            <person name="Gentile B."/>
            <person name="Ciammaruconi A."/>
            <person name="Anniballi F."/>
            <person name="De Medici D."/>
            <person name="Lista F."/>
        </authorList>
    </citation>
    <scope>NUCLEOTIDE SEQUENCE [LARGE SCALE GENOMIC DNA]</scope>
    <source>
        <strain evidence="4 5">B2 450</strain>
    </source>
</reference>
<sequence>MNKKVISCILASSFLLCSCNLNASNQKLNADLDKNNKKIEENNTKNKSTDTQDNTENKTPNSNTDENNSKNNKEEKKDTNTSSNINNFKDESNVSPKEKDWFFKPSKNNEPATIPEDMENDLNKYSGYFLGDTSKKHLYLTFDEGYENGYTGKILDVLKENNVKAAFFVTAPYIKQNKDLIKRMVDEGHLVCNHSDHHPSMASAALKGRENFEKEFTVVEDLYKDITKKDMPKFFRPPMGKYSELSLKYTEDLGYKSIFWSFAYYDWDRDKQPSPEKGKDKILNGVHNGSIILLHAVSKTNTEILDSVLKELKNDGYEFKTLEDLPKK</sequence>
<dbReference type="CDD" id="cd10948">
    <property type="entry name" value="CE4_BsPdaA_like"/>
    <property type="match status" value="1"/>
</dbReference>
<dbReference type="GO" id="GO:0016020">
    <property type="term" value="C:membrane"/>
    <property type="evidence" value="ECO:0007669"/>
    <property type="project" value="TreeGrafter"/>
</dbReference>
<feature type="compositionally biased region" description="Basic and acidic residues" evidence="1">
    <location>
        <begin position="67"/>
        <end position="79"/>
    </location>
</feature>
<feature type="domain" description="NodB homology" evidence="3">
    <location>
        <begin position="136"/>
        <end position="320"/>
    </location>
</feature>
<name>A0A0D1A272_CLOBO</name>
<dbReference type="PROSITE" id="PS51257">
    <property type="entry name" value="PROKAR_LIPOPROTEIN"/>
    <property type="match status" value="1"/>
</dbReference>
<dbReference type="Gene3D" id="3.20.20.370">
    <property type="entry name" value="Glycoside hydrolase/deacetylase"/>
    <property type="match status" value="1"/>
</dbReference>
<dbReference type="OrthoDB" id="9812065at2"/>
<evidence type="ECO:0000313" key="4">
    <source>
        <dbReference type="EMBL" id="KIS24923.1"/>
    </source>
</evidence>
<evidence type="ECO:0000313" key="5">
    <source>
        <dbReference type="Proteomes" id="UP000032250"/>
    </source>
</evidence>
<dbReference type="GO" id="GO:0016810">
    <property type="term" value="F:hydrolase activity, acting on carbon-nitrogen (but not peptide) bonds"/>
    <property type="evidence" value="ECO:0007669"/>
    <property type="project" value="InterPro"/>
</dbReference>
<feature type="signal peptide" evidence="2">
    <location>
        <begin position="1"/>
        <end position="23"/>
    </location>
</feature>
<dbReference type="Proteomes" id="UP000032250">
    <property type="component" value="Unassembled WGS sequence"/>
</dbReference>
<feature type="compositionally biased region" description="Basic and acidic residues" evidence="1">
    <location>
        <begin position="88"/>
        <end position="102"/>
    </location>
</feature>